<comment type="caution">
    <text evidence="1">The sequence shown here is derived from an EMBL/GenBank/DDBJ whole genome shotgun (WGS) entry which is preliminary data.</text>
</comment>
<organism evidence="1 2">
    <name type="scientific">Candidatus Thiomargarita nelsonii</name>
    <dbReference type="NCBI Taxonomy" id="1003181"/>
    <lineage>
        <taxon>Bacteria</taxon>
        <taxon>Pseudomonadati</taxon>
        <taxon>Pseudomonadota</taxon>
        <taxon>Gammaproteobacteria</taxon>
        <taxon>Thiotrichales</taxon>
        <taxon>Thiotrichaceae</taxon>
        <taxon>Thiomargarita</taxon>
    </lineage>
</organism>
<protein>
    <submittedName>
        <fullName evidence="1">Uncharacterized protein</fullName>
    </submittedName>
</protein>
<proteinExistence type="predicted"/>
<accession>A0A4E0QNG4</accession>
<evidence type="ECO:0000313" key="1">
    <source>
        <dbReference type="EMBL" id="TGO02879.1"/>
    </source>
</evidence>
<dbReference type="Proteomes" id="UP000030428">
    <property type="component" value="Unassembled WGS sequence"/>
</dbReference>
<dbReference type="EMBL" id="JSZA02000066">
    <property type="protein sequence ID" value="TGO02879.1"/>
    <property type="molecule type" value="Genomic_DNA"/>
</dbReference>
<reference evidence="1 2" key="1">
    <citation type="journal article" date="2016" name="Front. Microbiol.">
        <title>Single-Cell (Meta-)Genomics of a Dimorphic Candidatus Thiomargarita nelsonii Reveals Genomic Plasticity.</title>
        <authorList>
            <person name="Flood B.E."/>
            <person name="Fliss P."/>
            <person name="Jones D.S."/>
            <person name="Dick G.J."/>
            <person name="Jain S."/>
            <person name="Kaster A.K."/>
            <person name="Winkel M."/>
            <person name="Mussmann M."/>
            <person name="Bailey J."/>
        </authorList>
    </citation>
    <scope>NUCLEOTIDE SEQUENCE [LARGE SCALE GENOMIC DNA]</scope>
    <source>
        <strain evidence="1">Hydrate Ridge</strain>
    </source>
</reference>
<gene>
    <name evidence="1" type="ORF">PN36_17235</name>
</gene>
<evidence type="ECO:0000313" key="2">
    <source>
        <dbReference type="Proteomes" id="UP000030428"/>
    </source>
</evidence>
<dbReference type="AlphaFoldDB" id="A0A4E0QNG4"/>
<keyword evidence="2" id="KW-1185">Reference proteome</keyword>
<sequence>MENNKKQYRIKPFRIKDIELTGFSNDDGVISQKITAKGSFTDSTFAIQLTLNQEGVELWKESAQSEFWDVEPAMLTYKIQANSDGQLEWREMSYQINIESLPACAILGEDCTDHINERLATHEQYVQCRSLLDN</sequence>
<name>A0A4E0QNG4_9GAMM</name>